<sequence>MNPNASYTVLEAFTHARNQRRKTALAPKQGCDGSAIKGPRFEGSAARKTASSLLHIRPCPPKRRCEAQVRTDERLWEQTSLYEPILAKLERRAEENKVRMPRAVACMHVVLENALIGLIKERGKGH</sequence>
<dbReference type="AlphaFoldDB" id="A0A4Q9NSB7"/>
<organism evidence="1 2">
    <name type="scientific">Dichomitus squalens</name>
    <dbReference type="NCBI Taxonomy" id="114155"/>
    <lineage>
        <taxon>Eukaryota</taxon>
        <taxon>Fungi</taxon>
        <taxon>Dikarya</taxon>
        <taxon>Basidiomycota</taxon>
        <taxon>Agaricomycotina</taxon>
        <taxon>Agaricomycetes</taxon>
        <taxon>Polyporales</taxon>
        <taxon>Polyporaceae</taxon>
        <taxon>Dichomitus</taxon>
    </lineage>
</organism>
<gene>
    <name evidence="1" type="ORF">BD310DRAFT_951635</name>
</gene>
<reference evidence="1 2" key="1">
    <citation type="submission" date="2019-01" db="EMBL/GenBank/DDBJ databases">
        <title>Draft genome sequences of three monokaryotic isolates of the white-rot basidiomycete fungus Dichomitus squalens.</title>
        <authorList>
            <consortium name="DOE Joint Genome Institute"/>
            <person name="Lopez S.C."/>
            <person name="Andreopoulos B."/>
            <person name="Pangilinan J."/>
            <person name="Lipzen A."/>
            <person name="Riley R."/>
            <person name="Ahrendt S."/>
            <person name="Ng V."/>
            <person name="Barry K."/>
            <person name="Daum C."/>
            <person name="Grigoriev I.V."/>
            <person name="Hilden K.S."/>
            <person name="Makela M.R."/>
            <person name="de Vries R.P."/>
        </authorList>
    </citation>
    <scope>NUCLEOTIDE SEQUENCE [LARGE SCALE GENOMIC DNA]</scope>
    <source>
        <strain evidence="1 2">CBS 464.89</strain>
    </source>
</reference>
<keyword evidence="2" id="KW-1185">Reference proteome</keyword>
<protein>
    <submittedName>
        <fullName evidence="1">Uncharacterized protein</fullName>
    </submittedName>
</protein>
<dbReference type="Proteomes" id="UP000292082">
    <property type="component" value="Unassembled WGS sequence"/>
</dbReference>
<evidence type="ECO:0000313" key="2">
    <source>
        <dbReference type="Proteomes" id="UP000292082"/>
    </source>
</evidence>
<dbReference type="EMBL" id="ML145196">
    <property type="protein sequence ID" value="TBU54140.1"/>
    <property type="molecule type" value="Genomic_DNA"/>
</dbReference>
<accession>A0A4Q9NSB7</accession>
<evidence type="ECO:0000313" key="1">
    <source>
        <dbReference type="EMBL" id="TBU54140.1"/>
    </source>
</evidence>
<proteinExistence type="predicted"/>
<name>A0A4Q9NSB7_9APHY</name>